<keyword evidence="4" id="KW-1185">Reference proteome</keyword>
<gene>
    <name evidence="3" type="ORF">OBBRIDRAFT_13315</name>
</gene>
<feature type="compositionally biased region" description="Pro residues" evidence="1">
    <location>
        <begin position="426"/>
        <end position="435"/>
    </location>
</feature>
<reference evidence="3 4" key="1">
    <citation type="submission" date="2016-07" db="EMBL/GenBank/DDBJ databases">
        <title>Draft genome of the white-rot fungus Obba rivulosa 3A-2.</title>
        <authorList>
            <consortium name="DOE Joint Genome Institute"/>
            <person name="Miettinen O."/>
            <person name="Riley R."/>
            <person name="Acob R."/>
            <person name="Barry K."/>
            <person name="Cullen D."/>
            <person name="De Vries R."/>
            <person name="Hainaut M."/>
            <person name="Hatakka A."/>
            <person name="Henrissat B."/>
            <person name="Hilden K."/>
            <person name="Kuo R."/>
            <person name="Labutti K."/>
            <person name="Lipzen A."/>
            <person name="Makela M.R."/>
            <person name="Sandor L."/>
            <person name="Spatafora J.W."/>
            <person name="Grigoriev I.V."/>
            <person name="Hibbett D.S."/>
        </authorList>
    </citation>
    <scope>NUCLEOTIDE SEQUENCE [LARGE SCALE GENOMIC DNA]</scope>
    <source>
        <strain evidence="3 4">3A-2</strain>
    </source>
</reference>
<dbReference type="Proteomes" id="UP000250043">
    <property type="component" value="Unassembled WGS sequence"/>
</dbReference>
<feature type="compositionally biased region" description="Low complexity" evidence="1">
    <location>
        <begin position="104"/>
        <end position="113"/>
    </location>
</feature>
<dbReference type="EMBL" id="KV722330">
    <property type="protein sequence ID" value="OCH96610.1"/>
    <property type="molecule type" value="Genomic_DNA"/>
</dbReference>
<sequence>MYHHYSRFHKRDDSGGKLSTSTIIIIAVVCGCVVVLVCSLFLFRLIFRICRPRESAPLPPVQPLAHHREQQLTSLSERKSTRPPTFFESDTLLPRPYSRHISNPSSSAASLLPDVSELPSRQSSYHPEDGVSGEDSSAPSPVSFDSPLHIPTTQFSSGFNGEGSVASSEEPGDATPPPLSMSPSPSAPVSEASSMNMSYPISTRSYNNSPSRSSPLRTSTRSPSRHHTRPMSIVSSASIRTMQSRSTLRGLPHSPYSNIQVVLPAPLAPELYPYSQEMQGRYTFSSTEGTSVDRNTVFSDRWVPVGLQSMSVENLTRARSSSVGPLPGPRATPPRSRSGSLFNPSPSPSPARGSRRAASQSRMDSSRAFSPSQLSSHDGHPPPVPRIPSMYNTMASPVLEEADEPERGRSRRAVSIPVVLPDVLEAPPPPPPPPKLQKQPSRSQSRSGKLRKPRDSPQMP</sequence>
<feature type="compositionally biased region" description="Basic and acidic residues" evidence="1">
    <location>
        <begin position="66"/>
        <end position="80"/>
    </location>
</feature>
<feature type="compositionally biased region" description="Polar residues" evidence="1">
    <location>
        <begin position="367"/>
        <end position="376"/>
    </location>
</feature>
<feature type="compositionally biased region" description="Polar residues" evidence="1">
    <location>
        <begin position="438"/>
        <end position="447"/>
    </location>
</feature>
<keyword evidence="2" id="KW-0472">Membrane</keyword>
<dbReference type="AlphaFoldDB" id="A0A8E2DVF1"/>
<organism evidence="3 4">
    <name type="scientific">Obba rivulosa</name>
    <dbReference type="NCBI Taxonomy" id="1052685"/>
    <lineage>
        <taxon>Eukaryota</taxon>
        <taxon>Fungi</taxon>
        <taxon>Dikarya</taxon>
        <taxon>Basidiomycota</taxon>
        <taxon>Agaricomycotina</taxon>
        <taxon>Agaricomycetes</taxon>
        <taxon>Polyporales</taxon>
        <taxon>Gelatoporiaceae</taxon>
        <taxon>Obba</taxon>
    </lineage>
</organism>
<evidence type="ECO:0000256" key="2">
    <source>
        <dbReference type="SAM" id="Phobius"/>
    </source>
</evidence>
<evidence type="ECO:0000313" key="4">
    <source>
        <dbReference type="Proteomes" id="UP000250043"/>
    </source>
</evidence>
<feature type="region of interest" description="Disordered" evidence="1">
    <location>
        <begin position="58"/>
        <end position="255"/>
    </location>
</feature>
<feature type="compositionally biased region" description="Low complexity" evidence="1">
    <location>
        <begin position="350"/>
        <end position="362"/>
    </location>
</feature>
<evidence type="ECO:0000313" key="3">
    <source>
        <dbReference type="EMBL" id="OCH96610.1"/>
    </source>
</evidence>
<feature type="compositionally biased region" description="Low complexity" evidence="1">
    <location>
        <begin position="202"/>
        <end position="222"/>
    </location>
</feature>
<name>A0A8E2DVF1_9APHY</name>
<proteinExistence type="predicted"/>
<keyword evidence="2" id="KW-1133">Transmembrane helix</keyword>
<dbReference type="OrthoDB" id="3270653at2759"/>
<evidence type="ECO:0000256" key="1">
    <source>
        <dbReference type="SAM" id="MobiDB-lite"/>
    </source>
</evidence>
<dbReference type="PROSITE" id="PS51257">
    <property type="entry name" value="PROKAR_LIPOPROTEIN"/>
    <property type="match status" value="1"/>
</dbReference>
<feature type="compositionally biased region" description="Polar residues" evidence="1">
    <location>
        <begin position="233"/>
        <end position="247"/>
    </location>
</feature>
<accession>A0A8E2DVF1</accession>
<feature type="compositionally biased region" description="Low complexity" evidence="1">
    <location>
        <begin position="181"/>
        <end position="194"/>
    </location>
</feature>
<feature type="transmembrane region" description="Helical" evidence="2">
    <location>
        <begin position="21"/>
        <end position="47"/>
    </location>
</feature>
<feature type="region of interest" description="Disordered" evidence="1">
    <location>
        <begin position="316"/>
        <end position="460"/>
    </location>
</feature>
<protein>
    <submittedName>
        <fullName evidence="3">Uncharacterized protein</fullName>
    </submittedName>
</protein>
<keyword evidence="2" id="KW-0812">Transmembrane</keyword>